<dbReference type="STRING" id="1460663.A0A177CRK0"/>
<feature type="domain" description="Chitin-binding type-1" evidence="11">
    <location>
        <begin position="204"/>
        <end position="250"/>
    </location>
</feature>
<dbReference type="RefSeq" id="XP_018039963.1">
    <property type="nucleotide sequence ID" value="XM_018177565.1"/>
</dbReference>
<dbReference type="EMBL" id="KV441549">
    <property type="protein sequence ID" value="OAG09598.1"/>
    <property type="molecule type" value="Genomic_DNA"/>
</dbReference>
<keyword evidence="3" id="KW-0479">Metal-binding</keyword>
<feature type="region of interest" description="Disordered" evidence="9">
    <location>
        <begin position="189"/>
        <end position="208"/>
    </location>
</feature>
<feature type="domain" description="NodB homology" evidence="12">
    <location>
        <begin position="649"/>
        <end position="838"/>
    </location>
</feature>
<dbReference type="PANTHER" id="PTHR46471">
    <property type="entry name" value="CHITIN DEACETYLASE"/>
    <property type="match status" value="1"/>
</dbReference>
<dbReference type="PANTHER" id="PTHR46471:SF6">
    <property type="entry name" value="GLYCOSYL HYDROLASE"/>
    <property type="match status" value="1"/>
</dbReference>
<dbReference type="PROSITE" id="PS51677">
    <property type="entry name" value="NODB"/>
    <property type="match status" value="1"/>
</dbReference>
<gene>
    <name evidence="13" type="ORF">CC84DRAFT_1160720</name>
</gene>
<keyword evidence="14" id="KW-1185">Reference proteome</keyword>
<keyword evidence="4 10" id="KW-0732">Signal</keyword>
<dbReference type="GO" id="GO:0008061">
    <property type="term" value="F:chitin binding"/>
    <property type="evidence" value="ECO:0007669"/>
    <property type="project" value="UniProtKB-UniRule"/>
</dbReference>
<keyword evidence="6" id="KW-0119">Carbohydrate metabolism</keyword>
<evidence type="ECO:0000259" key="11">
    <source>
        <dbReference type="PROSITE" id="PS50941"/>
    </source>
</evidence>
<dbReference type="AlphaFoldDB" id="A0A177CRK0"/>
<reference evidence="13 14" key="1">
    <citation type="submission" date="2016-05" db="EMBL/GenBank/DDBJ databases">
        <title>Comparative analysis of secretome profiles of manganese(II)-oxidizing ascomycete fungi.</title>
        <authorList>
            <consortium name="DOE Joint Genome Institute"/>
            <person name="Zeiner C.A."/>
            <person name="Purvine S.O."/>
            <person name="Zink E.M."/>
            <person name="Wu S."/>
            <person name="Pasa-Tolic L."/>
            <person name="Chaput D.L."/>
            <person name="Haridas S."/>
            <person name="Grigoriev I.V."/>
            <person name="Santelli C.M."/>
            <person name="Hansel C.M."/>
        </authorList>
    </citation>
    <scope>NUCLEOTIDE SEQUENCE [LARGE SCALE GENOMIC DNA]</scope>
    <source>
        <strain evidence="13 14">AP3s5-JAC2a</strain>
    </source>
</reference>
<evidence type="ECO:0000256" key="10">
    <source>
        <dbReference type="SAM" id="SignalP"/>
    </source>
</evidence>
<comment type="caution">
    <text evidence="8">Lacks conserved residue(s) required for the propagation of feature annotation.</text>
</comment>
<proteinExistence type="predicted"/>
<evidence type="ECO:0000256" key="9">
    <source>
        <dbReference type="SAM" id="MobiDB-lite"/>
    </source>
</evidence>
<evidence type="ECO:0000256" key="3">
    <source>
        <dbReference type="ARBA" id="ARBA00022723"/>
    </source>
</evidence>
<comment type="cofactor">
    <cofactor evidence="1">
        <name>Co(2+)</name>
        <dbReference type="ChEBI" id="CHEBI:48828"/>
    </cofactor>
</comment>
<dbReference type="InterPro" id="IPR011330">
    <property type="entry name" value="Glyco_hydro/deAcase_b/a-brl"/>
</dbReference>
<evidence type="ECO:0000313" key="13">
    <source>
        <dbReference type="EMBL" id="OAG09598.1"/>
    </source>
</evidence>
<keyword evidence="8" id="KW-1015">Disulfide bond</keyword>
<dbReference type="CDD" id="cd10917">
    <property type="entry name" value="CE4_NodB_like_6s_7s"/>
    <property type="match status" value="1"/>
</dbReference>
<dbReference type="Gene3D" id="3.20.20.370">
    <property type="entry name" value="Glycoside hydrolase/deacetylase"/>
    <property type="match status" value="1"/>
</dbReference>
<dbReference type="Gene3D" id="2.60.120.430">
    <property type="entry name" value="Galactose-binding lectin"/>
    <property type="match status" value="1"/>
</dbReference>
<dbReference type="SUPFAM" id="SSF57016">
    <property type="entry name" value="Plant lectins/antimicrobial peptides"/>
    <property type="match status" value="1"/>
</dbReference>
<evidence type="ECO:0000256" key="1">
    <source>
        <dbReference type="ARBA" id="ARBA00001941"/>
    </source>
</evidence>
<name>A0A177CRK0_9PLEO</name>
<evidence type="ECO:0000313" key="14">
    <source>
        <dbReference type="Proteomes" id="UP000077069"/>
    </source>
</evidence>
<feature type="signal peptide" evidence="10">
    <location>
        <begin position="1"/>
        <end position="20"/>
    </location>
</feature>
<evidence type="ECO:0000259" key="12">
    <source>
        <dbReference type="PROSITE" id="PS51677"/>
    </source>
</evidence>
<evidence type="ECO:0000256" key="6">
    <source>
        <dbReference type="ARBA" id="ARBA00023277"/>
    </source>
</evidence>
<dbReference type="OrthoDB" id="2128708at2759"/>
<dbReference type="CDD" id="cd11618">
    <property type="entry name" value="ChtBD1_1"/>
    <property type="match status" value="1"/>
</dbReference>
<dbReference type="InterPro" id="IPR002509">
    <property type="entry name" value="NODB_dom"/>
</dbReference>
<evidence type="ECO:0000256" key="8">
    <source>
        <dbReference type="PROSITE-ProRule" id="PRU00261"/>
    </source>
</evidence>
<keyword evidence="2 8" id="KW-0147">Chitin-binding</keyword>
<dbReference type="Gene3D" id="3.30.60.10">
    <property type="entry name" value="Endochitinase-like"/>
    <property type="match status" value="1"/>
</dbReference>
<dbReference type="InParanoid" id="A0A177CRK0"/>
<evidence type="ECO:0000256" key="5">
    <source>
        <dbReference type="ARBA" id="ARBA00022801"/>
    </source>
</evidence>
<dbReference type="GO" id="GO:0005975">
    <property type="term" value="P:carbohydrate metabolic process"/>
    <property type="evidence" value="ECO:0007669"/>
    <property type="project" value="InterPro"/>
</dbReference>
<dbReference type="SUPFAM" id="SSF88713">
    <property type="entry name" value="Glycoside hydrolase/deacetylase"/>
    <property type="match status" value="1"/>
</dbReference>
<dbReference type="InterPro" id="IPR036861">
    <property type="entry name" value="Endochitinase-like_sf"/>
</dbReference>
<protein>
    <submittedName>
        <fullName evidence="13">Glycosyl hydrolase-like protein</fullName>
    </submittedName>
</protein>
<organism evidence="13 14">
    <name type="scientific">Paraphaeosphaeria sporulosa</name>
    <dbReference type="NCBI Taxonomy" id="1460663"/>
    <lineage>
        <taxon>Eukaryota</taxon>
        <taxon>Fungi</taxon>
        <taxon>Dikarya</taxon>
        <taxon>Ascomycota</taxon>
        <taxon>Pezizomycotina</taxon>
        <taxon>Dothideomycetes</taxon>
        <taxon>Pleosporomycetidae</taxon>
        <taxon>Pleosporales</taxon>
        <taxon>Massarineae</taxon>
        <taxon>Didymosphaeriaceae</taxon>
        <taxon>Paraphaeosphaeria</taxon>
    </lineage>
</organism>
<keyword evidence="5 13" id="KW-0378">Hydrolase</keyword>
<dbReference type="GO" id="GO:0046872">
    <property type="term" value="F:metal ion binding"/>
    <property type="evidence" value="ECO:0007669"/>
    <property type="project" value="UniProtKB-KW"/>
</dbReference>
<evidence type="ECO:0000256" key="4">
    <source>
        <dbReference type="ARBA" id="ARBA00022729"/>
    </source>
</evidence>
<dbReference type="Pfam" id="PF01522">
    <property type="entry name" value="Polysacc_deac_1"/>
    <property type="match status" value="1"/>
</dbReference>
<dbReference type="GeneID" id="28761051"/>
<dbReference type="GO" id="GO:0016810">
    <property type="term" value="F:hydrolase activity, acting on carbon-nitrogen (but not peptide) bonds"/>
    <property type="evidence" value="ECO:0007669"/>
    <property type="project" value="InterPro"/>
</dbReference>
<evidence type="ECO:0000256" key="7">
    <source>
        <dbReference type="ARBA" id="ARBA00023285"/>
    </source>
</evidence>
<sequence length="852" mass="90681">MRGLSLITGLLAAFVPEVSAAGCSSALTIDNFSKFSSNTNSLGQWTSDDSSMQSISAASGVLSFTPKANAYFYETFTCQAASGNGYNSVQFTIKGPKGGSLNLELQTKTSCSATTYKSAYVAVTGLTGNTQTITLPLSQFSGANANAVSSIVWSGFSSNTAWQLSNVQFGCGGAASSAAPSATKDAVSTISSAAPQKSGTPSKDGSCGSKTGTNCVGWVDGECCSQYGYCGKSDAHCGTGCNPLYGNCAGTSASASKDVVSSTATGSRTTLLTSTRTTLATTASASASGTCSNLLIDDWVSQSRLTFLFYNAMLQPSSDDASMTSLVVGAPSPNRVTINPKDTSSYFYSQFDCVNAKNIYGGISLKIKAPKGTTFSVELDSSATCDPTKAVQVTVTTSDLGWTFDGTEKLYSIPFSKFSGLDTSKLTTVLFGGFTKSVSFGPMGFYCGSTGTEVKITTTSAVAGPTSTVAAPSGTAAALVIDKFANADSNALGFWHGYDEGMKVTISGSKATIVSSDADYSFYTQLSASCTDMTKYKGSYLHIAYSGSTAFTVALQQHNSKCDDSIAPYPETWDSLEATRYAKNGHIYMPINHFNIQLTRTVGIAIKGFYKSDQVVLSTIEIVPSVPSGYTIPNKLESGDLVFACKRPNSFAFAIDDGSPEYSQQVLKIIKEENIKVTFFTVGAPLLDASTNLTNVYREMEAAGHQIALHSYTHPKMEGLPDYAAIDWEYKEDIDTVAKQFNGLHTNYFRPPFGTEGARMRQRLAQTLGAKPTITMWSVDVEDWLWAQTDTPEEQLKAFERDVNKGGNLVVMHYLYPSTVGYLQQFIQIAKKTGKQLMRVDQCMMDPNAPAL</sequence>
<feature type="disulfide bond" evidence="8">
    <location>
        <begin position="223"/>
        <end position="237"/>
    </location>
</feature>
<dbReference type="Proteomes" id="UP000077069">
    <property type="component" value="Unassembled WGS sequence"/>
</dbReference>
<dbReference type="InterPro" id="IPR001002">
    <property type="entry name" value="Chitin-bd_1"/>
</dbReference>
<accession>A0A177CRK0</accession>
<feature type="chain" id="PRO_5008058591" evidence="10">
    <location>
        <begin position="21"/>
        <end position="852"/>
    </location>
</feature>
<dbReference type="PROSITE" id="PS50941">
    <property type="entry name" value="CHIT_BIND_I_2"/>
    <property type="match status" value="1"/>
</dbReference>
<keyword evidence="7" id="KW-0170">Cobalt</keyword>
<evidence type="ECO:0000256" key="2">
    <source>
        <dbReference type="ARBA" id="ARBA00022669"/>
    </source>
</evidence>